<evidence type="ECO:0000313" key="3">
    <source>
        <dbReference type="Proteomes" id="UP001055439"/>
    </source>
</evidence>
<sequence length="86" mass="9302">MSAGDALFLPPPPPPAVSGPPPPPLISYKSTGLIFQTARAKISNEGDHVKTNQKQRQEGWIRLLRGQKDAAKAKERLALGMMEQLG</sequence>
<evidence type="ECO:0000256" key="1">
    <source>
        <dbReference type="SAM" id="MobiDB-lite"/>
    </source>
</evidence>
<dbReference type="Proteomes" id="UP001055439">
    <property type="component" value="Chromosome 8"/>
</dbReference>
<dbReference type="SUPFAM" id="SSF101447">
    <property type="entry name" value="Formin homology 2 domain (FH2 domain)"/>
    <property type="match status" value="1"/>
</dbReference>
<organism evidence="2 3">
    <name type="scientific">Musa troglodytarum</name>
    <name type="common">fe'i banana</name>
    <dbReference type="NCBI Taxonomy" id="320322"/>
    <lineage>
        <taxon>Eukaryota</taxon>
        <taxon>Viridiplantae</taxon>
        <taxon>Streptophyta</taxon>
        <taxon>Embryophyta</taxon>
        <taxon>Tracheophyta</taxon>
        <taxon>Spermatophyta</taxon>
        <taxon>Magnoliopsida</taxon>
        <taxon>Liliopsida</taxon>
        <taxon>Zingiberales</taxon>
        <taxon>Musaceae</taxon>
        <taxon>Musa</taxon>
    </lineage>
</organism>
<keyword evidence="3" id="KW-1185">Reference proteome</keyword>
<evidence type="ECO:0000313" key="2">
    <source>
        <dbReference type="EMBL" id="URE37938.1"/>
    </source>
</evidence>
<accession>A0A9E7HYP8</accession>
<protein>
    <submittedName>
        <fullName evidence="2">Uncharacterized protein</fullName>
    </submittedName>
</protein>
<feature type="region of interest" description="Disordered" evidence="1">
    <location>
        <begin position="1"/>
        <end position="25"/>
    </location>
</feature>
<name>A0A9E7HYP8_9LILI</name>
<dbReference type="EMBL" id="CP097510">
    <property type="protein sequence ID" value="URE37938.1"/>
    <property type="molecule type" value="Genomic_DNA"/>
</dbReference>
<feature type="compositionally biased region" description="Pro residues" evidence="1">
    <location>
        <begin position="9"/>
        <end position="25"/>
    </location>
</feature>
<reference evidence="2" key="1">
    <citation type="submission" date="2022-05" db="EMBL/GenBank/DDBJ databases">
        <title>The Musa troglodytarum L. genome provides insights into the mechanism of non-climacteric behaviour and enrichment of carotenoids.</title>
        <authorList>
            <person name="Wang J."/>
        </authorList>
    </citation>
    <scope>NUCLEOTIDE SEQUENCE</scope>
    <source>
        <tissue evidence="2">Leaf</tissue>
    </source>
</reference>
<dbReference type="AlphaFoldDB" id="A0A9E7HYP8"/>
<gene>
    <name evidence="2" type="ORF">MUK42_08090</name>
</gene>
<proteinExistence type="predicted"/>